<dbReference type="AlphaFoldDB" id="A0AA88N1B1"/>
<sequence length="193" mass="21830">MLLLPAAIAIDRGEGGLKPWTMRQTGVDSQGDPVMLELIWGVRLDGPWDLIQMVVKERGHYKGQEVRWLWVMKSPVWDCAAMPSSPIHCHCNHTSAVPELFPGGALISFSPAHSECSACKAMIDEAHAVEWRSYPILSEHYSWHTLLDDPRPMAHILTDVNMVLFNRAWIHHQWEEDFPLDKGLDLSPCSCPI</sequence>
<keyword evidence="2" id="KW-1185">Reference proteome</keyword>
<accession>A0AA88N1B1</accession>
<dbReference type="Proteomes" id="UP001187315">
    <property type="component" value="Unassembled WGS sequence"/>
</dbReference>
<gene>
    <name evidence="1" type="ORF">Q7C36_009929</name>
</gene>
<protein>
    <submittedName>
        <fullName evidence="1">Uncharacterized protein</fullName>
    </submittedName>
</protein>
<dbReference type="EMBL" id="JAVHJS010000009">
    <property type="protein sequence ID" value="KAK2848247.1"/>
    <property type="molecule type" value="Genomic_DNA"/>
</dbReference>
<evidence type="ECO:0000313" key="2">
    <source>
        <dbReference type="Proteomes" id="UP001187315"/>
    </source>
</evidence>
<proteinExistence type="predicted"/>
<comment type="caution">
    <text evidence="1">The sequence shown here is derived from an EMBL/GenBank/DDBJ whole genome shotgun (WGS) entry which is preliminary data.</text>
</comment>
<evidence type="ECO:0000313" key="1">
    <source>
        <dbReference type="EMBL" id="KAK2848247.1"/>
    </source>
</evidence>
<name>A0AA88N1B1_TACVA</name>
<reference evidence="1" key="1">
    <citation type="submission" date="2023-08" db="EMBL/GenBank/DDBJ databases">
        <title>Pelteobagrus vachellii genome.</title>
        <authorList>
            <person name="Liu H."/>
        </authorList>
    </citation>
    <scope>NUCLEOTIDE SEQUENCE</scope>
    <source>
        <strain evidence="1">PRFRI_2022a</strain>
        <tissue evidence="1">Muscle</tissue>
    </source>
</reference>
<organism evidence="1 2">
    <name type="scientific">Tachysurus vachellii</name>
    <name type="common">Darkbarbel catfish</name>
    <name type="synonym">Pelteobagrus vachellii</name>
    <dbReference type="NCBI Taxonomy" id="175792"/>
    <lineage>
        <taxon>Eukaryota</taxon>
        <taxon>Metazoa</taxon>
        <taxon>Chordata</taxon>
        <taxon>Craniata</taxon>
        <taxon>Vertebrata</taxon>
        <taxon>Euteleostomi</taxon>
        <taxon>Actinopterygii</taxon>
        <taxon>Neopterygii</taxon>
        <taxon>Teleostei</taxon>
        <taxon>Ostariophysi</taxon>
        <taxon>Siluriformes</taxon>
        <taxon>Bagridae</taxon>
        <taxon>Tachysurus</taxon>
    </lineage>
</organism>